<evidence type="ECO:0000313" key="16">
    <source>
        <dbReference type="Proteomes" id="UP000441208"/>
    </source>
</evidence>
<dbReference type="EMBL" id="QXFW01000520">
    <property type="protein sequence ID" value="KAE9009859.1"/>
    <property type="molecule type" value="Genomic_DNA"/>
</dbReference>
<evidence type="ECO:0000313" key="2">
    <source>
        <dbReference type="EMBL" id="KAE9009859.1"/>
    </source>
</evidence>
<dbReference type="Proteomes" id="UP000460718">
    <property type="component" value="Unassembled WGS sequence"/>
</dbReference>
<dbReference type="EMBL" id="QXGC01000530">
    <property type="protein sequence ID" value="KAE9231152.1"/>
    <property type="molecule type" value="Genomic_DNA"/>
</dbReference>
<dbReference type="Proteomes" id="UP000440732">
    <property type="component" value="Unassembled WGS sequence"/>
</dbReference>
<dbReference type="Proteomes" id="UP000488956">
    <property type="component" value="Unassembled WGS sequence"/>
</dbReference>
<evidence type="ECO:0000313" key="14">
    <source>
        <dbReference type="Proteomes" id="UP000440367"/>
    </source>
</evidence>
<evidence type="ECO:0000313" key="12">
    <source>
        <dbReference type="Proteomes" id="UP000433483"/>
    </source>
</evidence>
<evidence type="ECO:0000313" key="6">
    <source>
        <dbReference type="EMBL" id="KAE9211091.1"/>
    </source>
</evidence>
<evidence type="ECO:0000313" key="5">
    <source>
        <dbReference type="EMBL" id="KAE9144649.1"/>
    </source>
</evidence>
<evidence type="ECO:0000313" key="8">
    <source>
        <dbReference type="EMBL" id="KAE9231735.1"/>
    </source>
</evidence>
<sequence length="163" mass="18857">MLLEVGFWCSEGEVSDANRPSPLNLVDDAWFAKAHPALLKTIEWYLTRGAFVESHELAYSFCRFPDCSLALEQPRVMGACTMTDGIYCWPEGYWHYVSHHHVKPPQEFQDHLLDRYGTMAETMRKAKAEKKLLLWDETEQNAVGMPRAMQEWITNYTTIQADP</sequence>
<accession>A0A6A3TZJ2</accession>
<dbReference type="Proteomes" id="UP000486351">
    <property type="component" value="Unassembled WGS sequence"/>
</dbReference>
<organism evidence="5 15">
    <name type="scientific">Phytophthora fragariae</name>
    <dbReference type="NCBI Taxonomy" id="53985"/>
    <lineage>
        <taxon>Eukaryota</taxon>
        <taxon>Sar</taxon>
        <taxon>Stramenopiles</taxon>
        <taxon>Oomycota</taxon>
        <taxon>Peronosporomycetes</taxon>
        <taxon>Peronosporales</taxon>
        <taxon>Peronosporaceae</taxon>
        <taxon>Phytophthora</taxon>
    </lineage>
</organism>
<evidence type="ECO:0000313" key="20">
    <source>
        <dbReference type="Proteomes" id="UP000488956"/>
    </source>
</evidence>
<comment type="caution">
    <text evidence="5">The sequence shown here is derived from an EMBL/GenBank/DDBJ whole genome shotgun (WGS) entry which is preliminary data.</text>
</comment>
<dbReference type="EMBL" id="QXGD01000613">
    <property type="protein sequence ID" value="KAE9231735.1"/>
    <property type="molecule type" value="Genomic_DNA"/>
</dbReference>
<protein>
    <submittedName>
        <fullName evidence="5">Uncharacterized protein</fullName>
    </submittedName>
</protein>
<dbReference type="EMBL" id="QXFX01000548">
    <property type="protein sequence ID" value="KAE9111730.1"/>
    <property type="molecule type" value="Genomic_DNA"/>
</dbReference>
<dbReference type="Proteomes" id="UP000437068">
    <property type="component" value="Unassembled WGS sequence"/>
</dbReference>
<proteinExistence type="predicted"/>
<dbReference type="EMBL" id="QXFZ01000552">
    <property type="protein sequence ID" value="KAE9112233.1"/>
    <property type="molecule type" value="Genomic_DNA"/>
</dbReference>
<dbReference type="Proteomes" id="UP000440367">
    <property type="component" value="Unassembled WGS sequence"/>
</dbReference>
<dbReference type="EMBL" id="QXGF01000618">
    <property type="protein sequence ID" value="KAE8937680.1"/>
    <property type="molecule type" value="Genomic_DNA"/>
</dbReference>
<dbReference type="EMBL" id="QXGB01000548">
    <property type="protein sequence ID" value="KAE9211091.1"/>
    <property type="molecule type" value="Genomic_DNA"/>
</dbReference>
<dbReference type="Proteomes" id="UP000476176">
    <property type="component" value="Unassembled WGS sequence"/>
</dbReference>
<evidence type="ECO:0000313" key="1">
    <source>
        <dbReference type="EMBL" id="KAE8937680.1"/>
    </source>
</evidence>
<reference evidence="11 12" key="1">
    <citation type="submission" date="2018-08" db="EMBL/GenBank/DDBJ databases">
        <title>Genomic investigation of the strawberry pathogen Phytophthora fragariae indicates pathogenicity is determined by transcriptional variation in three key races.</title>
        <authorList>
            <person name="Adams T.M."/>
            <person name="Armitage A.D."/>
            <person name="Sobczyk M.K."/>
            <person name="Bates H.J."/>
            <person name="Dunwell J.M."/>
            <person name="Nellist C.F."/>
            <person name="Harrison R.J."/>
        </authorList>
    </citation>
    <scope>NUCLEOTIDE SEQUENCE [LARGE SCALE GENOMIC DNA]</scope>
    <source>
        <strain evidence="10 13">A4</strain>
        <strain evidence="8 14">BC-1</strain>
        <strain evidence="7 18">BC-23</strain>
        <strain evidence="6 12">NOV-27</strain>
        <strain evidence="5 15">NOV-5</strain>
        <strain evidence="4 16">NOV-71</strain>
        <strain evidence="9 19">NOV-77</strain>
        <strain evidence="1 11">NOV-9</strain>
        <strain evidence="3 20">ONT-3</strain>
        <strain evidence="2 17">SCRP245</strain>
    </source>
</reference>
<evidence type="ECO:0000313" key="18">
    <source>
        <dbReference type="Proteomes" id="UP000476176"/>
    </source>
</evidence>
<evidence type="ECO:0000313" key="4">
    <source>
        <dbReference type="EMBL" id="KAE9112233.1"/>
    </source>
</evidence>
<keyword evidence="12" id="KW-1185">Reference proteome</keyword>
<evidence type="ECO:0000313" key="13">
    <source>
        <dbReference type="Proteomes" id="UP000437068"/>
    </source>
</evidence>
<evidence type="ECO:0000313" key="10">
    <source>
        <dbReference type="EMBL" id="KAE9310077.1"/>
    </source>
</evidence>
<dbReference type="AlphaFoldDB" id="A0A6A3TZJ2"/>
<evidence type="ECO:0000313" key="7">
    <source>
        <dbReference type="EMBL" id="KAE9231152.1"/>
    </source>
</evidence>
<dbReference type="EMBL" id="QXGE01000521">
    <property type="protein sequence ID" value="KAE9310077.1"/>
    <property type="molecule type" value="Genomic_DNA"/>
</dbReference>
<evidence type="ECO:0000313" key="15">
    <source>
        <dbReference type="Proteomes" id="UP000440732"/>
    </source>
</evidence>
<evidence type="ECO:0000313" key="3">
    <source>
        <dbReference type="EMBL" id="KAE9111730.1"/>
    </source>
</evidence>
<dbReference type="EMBL" id="QXFY01003904">
    <property type="protein sequence ID" value="KAE9281183.1"/>
    <property type="molecule type" value="Genomic_DNA"/>
</dbReference>
<dbReference type="Proteomes" id="UP000441208">
    <property type="component" value="Unassembled WGS sequence"/>
</dbReference>
<dbReference type="Proteomes" id="UP000429523">
    <property type="component" value="Unassembled WGS sequence"/>
</dbReference>
<dbReference type="EMBL" id="QXGA01000526">
    <property type="protein sequence ID" value="KAE9144649.1"/>
    <property type="molecule type" value="Genomic_DNA"/>
</dbReference>
<name>A0A6A3TZJ2_9STRA</name>
<dbReference type="Proteomes" id="UP000433483">
    <property type="component" value="Unassembled WGS sequence"/>
</dbReference>
<dbReference type="OrthoDB" id="66963at2759"/>
<evidence type="ECO:0000313" key="9">
    <source>
        <dbReference type="EMBL" id="KAE9281183.1"/>
    </source>
</evidence>
<evidence type="ECO:0000313" key="11">
    <source>
        <dbReference type="Proteomes" id="UP000429523"/>
    </source>
</evidence>
<evidence type="ECO:0000313" key="17">
    <source>
        <dbReference type="Proteomes" id="UP000460718"/>
    </source>
</evidence>
<gene>
    <name evidence="10" type="ORF">PF001_g10386</name>
    <name evidence="8" type="ORF">PF002_g12606</name>
    <name evidence="7" type="ORF">PF004_g10289</name>
    <name evidence="6" type="ORF">PF005_g11149</name>
    <name evidence="5" type="ORF">PF006_g10450</name>
    <name evidence="4" type="ORF">PF007_g11192</name>
    <name evidence="9" type="ORF">PF008_g27948</name>
    <name evidence="1" type="ORF">PF009_g12425</name>
    <name evidence="3" type="ORF">PF010_g10709</name>
    <name evidence="2" type="ORF">PF011_g10086</name>
</gene>
<evidence type="ECO:0000313" key="19">
    <source>
        <dbReference type="Proteomes" id="UP000486351"/>
    </source>
</evidence>